<protein>
    <submittedName>
        <fullName evidence="1">Uncharacterized protein</fullName>
    </submittedName>
</protein>
<reference evidence="1" key="1">
    <citation type="submission" date="2020-03" db="EMBL/GenBank/DDBJ databases">
        <title>The deep terrestrial virosphere.</title>
        <authorList>
            <person name="Holmfeldt K."/>
            <person name="Nilsson E."/>
            <person name="Simone D."/>
            <person name="Lopez-Fernandez M."/>
            <person name="Wu X."/>
            <person name="de Brujin I."/>
            <person name="Lundin D."/>
            <person name="Andersson A."/>
            <person name="Bertilsson S."/>
            <person name="Dopson M."/>
        </authorList>
    </citation>
    <scope>NUCLEOTIDE SEQUENCE</scope>
    <source>
        <strain evidence="1">MM415A00890</strain>
    </source>
</reference>
<dbReference type="EMBL" id="MT142380">
    <property type="protein sequence ID" value="QJA79426.1"/>
    <property type="molecule type" value="Genomic_DNA"/>
</dbReference>
<sequence length="71" mass="8045">MKQDKRIKVLEMIAEDMKDDAKNFDGKPFTGRTVAEYFGCQGAAISALANIVKSILEQTIREQKEKNEPKK</sequence>
<gene>
    <name evidence="1" type="ORF">MM415A00890_0024</name>
</gene>
<proteinExistence type="predicted"/>
<organism evidence="1">
    <name type="scientific">viral metagenome</name>
    <dbReference type="NCBI Taxonomy" id="1070528"/>
    <lineage>
        <taxon>unclassified sequences</taxon>
        <taxon>metagenomes</taxon>
        <taxon>organismal metagenomes</taxon>
    </lineage>
</organism>
<evidence type="ECO:0000313" key="1">
    <source>
        <dbReference type="EMBL" id="QJA79426.1"/>
    </source>
</evidence>
<name>A0A6M3KC40_9ZZZZ</name>
<dbReference type="AlphaFoldDB" id="A0A6M3KC40"/>
<accession>A0A6M3KC40</accession>